<evidence type="ECO:0000313" key="1">
    <source>
        <dbReference type="EMBL" id="RRD07371.1"/>
    </source>
</evidence>
<dbReference type="OrthoDB" id="7063902at2"/>
<dbReference type="EMBL" id="RQZG01000001">
    <property type="protein sequence ID" value="RRD07371.1"/>
    <property type="molecule type" value="Genomic_DNA"/>
</dbReference>
<sequence>MQHRTGLLLMTEVRQRVIDDLPDDLGDETRAAACKAVDDTLHSLMMLVEGVVGSPGDESGGIDFEVDLVGQLVDSETGQVLHTESLRDGDGACMGLAGWLEGDYGDLL</sequence>
<dbReference type="Proteomes" id="UP000280819">
    <property type="component" value="Unassembled WGS sequence"/>
</dbReference>
<dbReference type="AlphaFoldDB" id="A0A3P1TD40"/>
<gene>
    <name evidence="1" type="ORF">EII34_02495</name>
</gene>
<proteinExistence type="predicted"/>
<evidence type="ECO:0000313" key="2">
    <source>
        <dbReference type="Proteomes" id="UP000280819"/>
    </source>
</evidence>
<organism evidence="1 2">
    <name type="scientific">Arachnia propionica</name>
    <dbReference type="NCBI Taxonomy" id="1750"/>
    <lineage>
        <taxon>Bacteria</taxon>
        <taxon>Bacillati</taxon>
        <taxon>Actinomycetota</taxon>
        <taxon>Actinomycetes</taxon>
        <taxon>Propionibacteriales</taxon>
        <taxon>Propionibacteriaceae</taxon>
        <taxon>Arachnia</taxon>
    </lineage>
</organism>
<dbReference type="RefSeq" id="WP_124842522.1">
    <property type="nucleotide sequence ID" value="NZ_JAUNKP010000044.1"/>
</dbReference>
<accession>A0A3P1TD40</accession>
<comment type="caution">
    <text evidence="1">The sequence shown here is derived from an EMBL/GenBank/DDBJ whole genome shotgun (WGS) entry which is preliminary data.</text>
</comment>
<protein>
    <submittedName>
        <fullName evidence="1">Uncharacterized protein</fullName>
    </submittedName>
</protein>
<reference evidence="1 2" key="1">
    <citation type="submission" date="2018-11" db="EMBL/GenBank/DDBJ databases">
        <title>Genomes From Bacteria Associated with the Canine Oral Cavity: a Test Case for Automated Genome-Based Taxonomic Assignment.</title>
        <authorList>
            <person name="Coil D.A."/>
            <person name="Jospin G."/>
            <person name="Darling A.E."/>
            <person name="Wallis C."/>
            <person name="Davis I.J."/>
            <person name="Harris S."/>
            <person name="Eisen J.A."/>
            <person name="Holcombe L.J."/>
            <person name="O'Flynn C."/>
        </authorList>
    </citation>
    <scope>NUCLEOTIDE SEQUENCE [LARGE SCALE GENOMIC DNA]</scope>
    <source>
        <strain evidence="1 2">OH887_COT-365</strain>
    </source>
</reference>
<name>A0A3P1TD40_9ACTN</name>